<feature type="compositionally biased region" description="Low complexity" evidence="1">
    <location>
        <begin position="218"/>
        <end position="234"/>
    </location>
</feature>
<sequence length="483" mass="49916">MPSWCKVLSCLTLALWVSSSGLLWCCVMDGSLNDNSSIAAVTTTRRATLSTAAAVTAMSTPTSSTPAAFSPGPRVFTRGAEGRREGPPRGCVRAVFPLLPSSKPHKTLGGVARGSLPLAVETAAPGGARRRGTTCPPARPPQTPRISSSFAPGEGRAGQAGPAPARSSAAALRGGSGPAGGRAPHPGPAAGVPDKAVPAGRPPTGRDGTGRARGGHGEPLAASAGADGPRRAAAALGERAEGLLLLELRRCRRSPAPGVEGEEEEDEEDEEEEEEATAGPGCCPKCKKRVQFADSLGLSLASVKHFSDAEEPRVPPAALSVLQSPPVEAGEPGAAPGLPSSGARPPAALLLEPDFPDGGAPSAERLRRQRVCLERLCRPASAAGVRGTVQVLPCGGPVEVTVRYTFNEWLSFMDAPAEPLPAAATPAVEPPAERYGFTLCVPPSSGEGSALHFAVRYRSQQGEYWDNNEGRNYTLRWCRRAPD</sequence>
<keyword evidence="5" id="KW-1185">Reference proteome</keyword>
<reference evidence="4" key="2">
    <citation type="submission" date="2025-09" db="UniProtKB">
        <authorList>
            <consortium name="Ensembl"/>
        </authorList>
    </citation>
    <scope>IDENTIFICATION</scope>
</reference>
<dbReference type="Gene3D" id="2.60.40.2440">
    <property type="entry name" value="Carbohydrate binding type-21 domain"/>
    <property type="match status" value="1"/>
</dbReference>
<feature type="chain" id="PRO_5034174420" evidence="2">
    <location>
        <begin position="22"/>
        <end position="483"/>
    </location>
</feature>
<feature type="signal peptide" evidence="2">
    <location>
        <begin position="1"/>
        <end position="21"/>
    </location>
</feature>
<feature type="region of interest" description="Disordered" evidence="1">
    <location>
        <begin position="123"/>
        <end position="234"/>
    </location>
</feature>
<dbReference type="PROSITE" id="PS51159">
    <property type="entry name" value="CBM21"/>
    <property type="match status" value="1"/>
</dbReference>
<dbReference type="InterPro" id="IPR005036">
    <property type="entry name" value="CBM21_dom"/>
</dbReference>
<feature type="region of interest" description="Disordered" evidence="1">
    <location>
        <begin position="255"/>
        <end position="283"/>
    </location>
</feature>
<keyword evidence="2" id="KW-0732">Signal</keyword>
<evidence type="ECO:0000313" key="4">
    <source>
        <dbReference type="Ensembl" id="ENSACDP00005014720.1"/>
    </source>
</evidence>
<dbReference type="AlphaFoldDB" id="A0A8B9E590"/>
<feature type="region of interest" description="Disordered" evidence="1">
    <location>
        <begin position="324"/>
        <end position="347"/>
    </location>
</feature>
<organism evidence="4 5">
    <name type="scientific">Anser cygnoides</name>
    <name type="common">Swan goose</name>
    <dbReference type="NCBI Taxonomy" id="8845"/>
    <lineage>
        <taxon>Eukaryota</taxon>
        <taxon>Metazoa</taxon>
        <taxon>Chordata</taxon>
        <taxon>Craniata</taxon>
        <taxon>Vertebrata</taxon>
        <taxon>Euteleostomi</taxon>
        <taxon>Archelosauria</taxon>
        <taxon>Archosauria</taxon>
        <taxon>Dinosauria</taxon>
        <taxon>Saurischia</taxon>
        <taxon>Theropoda</taxon>
        <taxon>Coelurosauria</taxon>
        <taxon>Aves</taxon>
        <taxon>Neognathae</taxon>
        <taxon>Galloanserae</taxon>
        <taxon>Anseriformes</taxon>
        <taxon>Anatidae</taxon>
        <taxon>Anserinae</taxon>
        <taxon>Anser</taxon>
    </lineage>
</organism>
<dbReference type="PANTHER" id="PTHR12307:SF7">
    <property type="entry name" value="PROTEIN PHOSPHATASE 1 REGULATORY SUBUNIT 3G"/>
    <property type="match status" value="1"/>
</dbReference>
<reference evidence="4" key="1">
    <citation type="submission" date="2025-08" db="UniProtKB">
        <authorList>
            <consortium name="Ensembl"/>
        </authorList>
    </citation>
    <scope>IDENTIFICATION</scope>
</reference>
<dbReference type="GO" id="GO:0000164">
    <property type="term" value="C:protein phosphatase type 1 complex"/>
    <property type="evidence" value="ECO:0007669"/>
    <property type="project" value="TreeGrafter"/>
</dbReference>
<dbReference type="GO" id="GO:2001069">
    <property type="term" value="F:glycogen binding"/>
    <property type="evidence" value="ECO:0007669"/>
    <property type="project" value="TreeGrafter"/>
</dbReference>
<dbReference type="InterPro" id="IPR050782">
    <property type="entry name" value="PP1_regulatory_subunit_3"/>
</dbReference>
<evidence type="ECO:0000259" key="3">
    <source>
        <dbReference type="PROSITE" id="PS51159"/>
    </source>
</evidence>
<feature type="domain" description="CBM21" evidence="3">
    <location>
        <begin position="363"/>
        <end position="476"/>
    </location>
</feature>
<evidence type="ECO:0000313" key="5">
    <source>
        <dbReference type="Proteomes" id="UP000694521"/>
    </source>
</evidence>
<accession>A0A8B9E590</accession>
<evidence type="ECO:0000256" key="2">
    <source>
        <dbReference type="SAM" id="SignalP"/>
    </source>
</evidence>
<dbReference type="GO" id="GO:0005979">
    <property type="term" value="P:regulation of glycogen biosynthetic process"/>
    <property type="evidence" value="ECO:0007669"/>
    <property type="project" value="TreeGrafter"/>
</dbReference>
<proteinExistence type="predicted"/>
<dbReference type="GO" id="GO:0008157">
    <property type="term" value="F:protein phosphatase 1 binding"/>
    <property type="evidence" value="ECO:0007669"/>
    <property type="project" value="TreeGrafter"/>
</dbReference>
<evidence type="ECO:0000256" key="1">
    <source>
        <dbReference type="SAM" id="MobiDB-lite"/>
    </source>
</evidence>
<feature type="compositionally biased region" description="Acidic residues" evidence="1">
    <location>
        <begin position="260"/>
        <end position="276"/>
    </location>
</feature>
<dbReference type="Ensembl" id="ENSACDT00005017693.1">
    <property type="protein sequence ID" value="ENSACDP00005014720.1"/>
    <property type="gene ID" value="ENSACDG00005010783.1"/>
</dbReference>
<dbReference type="InterPro" id="IPR038175">
    <property type="entry name" value="CBM21_dom_sf"/>
</dbReference>
<protein>
    <submittedName>
        <fullName evidence="4">Protein phosphatase 1 regulatory subunit 3G</fullName>
    </submittedName>
</protein>
<dbReference type="Proteomes" id="UP000694521">
    <property type="component" value="Unplaced"/>
</dbReference>
<feature type="compositionally biased region" description="Low complexity" evidence="1">
    <location>
        <begin position="151"/>
        <end position="173"/>
    </location>
</feature>
<name>A0A8B9E590_ANSCY</name>
<dbReference type="PANTHER" id="PTHR12307">
    <property type="entry name" value="PROTEIN PHOSPHATASE 1 REGULATORY SUBUNIT"/>
    <property type="match status" value="1"/>
</dbReference>
<dbReference type="Pfam" id="PF03370">
    <property type="entry name" value="CBM_21"/>
    <property type="match status" value="1"/>
</dbReference>
<feature type="compositionally biased region" description="Low complexity" evidence="1">
    <location>
        <begin position="181"/>
        <end position="191"/>
    </location>
</feature>